<feature type="compositionally biased region" description="Low complexity" evidence="1">
    <location>
        <begin position="278"/>
        <end position="287"/>
    </location>
</feature>
<evidence type="ECO:0000313" key="4">
    <source>
        <dbReference type="Proteomes" id="UP001162030"/>
    </source>
</evidence>
<name>A0ABM9I0J8_9GAMM</name>
<evidence type="ECO:0000256" key="1">
    <source>
        <dbReference type="SAM" id="MobiDB-lite"/>
    </source>
</evidence>
<dbReference type="PANTHER" id="PTHR33055">
    <property type="entry name" value="TRANSPOSASE FOR INSERTION SEQUENCE ELEMENT IS1111A"/>
    <property type="match status" value="1"/>
</dbReference>
<proteinExistence type="predicted"/>
<feature type="domain" description="Transposase IS110-like N-terminal" evidence="2">
    <location>
        <begin position="58"/>
        <end position="163"/>
    </location>
</feature>
<feature type="region of interest" description="Disordered" evidence="1">
    <location>
        <begin position="277"/>
        <end position="301"/>
    </location>
</feature>
<dbReference type="EMBL" id="OX458333">
    <property type="protein sequence ID" value="CAI8810680.1"/>
    <property type="molecule type" value="Genomic_DNA"/>
</dbReference>
<feature type="region of interest" description="Disordered" evidence="1">
    <location>
        <begin position="175"/>
        <end position="225"/>
    </location>
</feature>
<accession>A0ABM9I0J8</accession>
<keyword evidence="4" id="KW-1185">Reference proteome</keyword>
<organism evidence="3 4">
    <name type="scientific">Methylocaldum szegediense</name>
    <dbReference type="NCBI Taxonomy" id="73780"/>
    <lineage>
        <taxon>Bacteria</taxon>
        <taxon>Pseudomonadati</taxon>
        <taxon>Pseudomonadota</taxon>
        <taxon>Gammaproteobacteria</taxon>
        <taxon>Methylococcales</taxon>
        <taxon>Methylococcaceae</taxon>
        <taxon>Methylocaldum</taxon>
    </lineage>
</organism>
<reference evidence="3 4" key="1">
    <citation type="submission" date="2023-03" db="EMBL/GenBank/DDBJ databases">
        <authorList>
            <person name="Pearce D."/>
        </authorList>
    </citation>
    <scope>NUCLEOTIDE SEQUENCE [LARGE SCALE GENOMIC DNA]</scope>
    <source>
        <strain evidence="3">Msz</strain>
    </source>
</reference>
<dbReference type="InterPro" id="IPR002525">
    <property type="entry name" value="Transp_IS110-like_N"/>
</dbReference>
<evidence type="ECO:0000259" key="2">
    <source>
        <dbReference type="Pfam" id="PF01548"/>
    </source>
</evidence>
<gene>
    <name evidence="3" type="ORF">MSZNOR_1772</name>
</gene>
<dbReference type="Proteomes" id="UP001162030">
    <property type="component" value="Chromosome"/>
</dbReference>
<sequence>MSEANRIIRGHDFDFACMVLTAFPAHSPIWTQADDRARPPSTITVPDRRPVLSTVLNIGVDVAKTEIVVACAEGTWPVKSLPNEKNALLAWLNTLPPGSRLGLEATGSYHERLADLARAHGFTVFLLNPKDMRHDAKAMGQRGKTDRVDARLIARFVAHEHPYLIPYTPPNCRAASPDTAHPAACQVGDRSGNAPVDPAGGGRFSGRPERPSATPGSADRPHRCGTQTLDDAAARASSRLPALADHRRRRPLGRCRLAQSPRAGIVYSRRCLHRLPRSRSPSSGLGPADRASAFVQARPRRTPTIALQRRFRRQQIQTLETLV</sequence>
<evidence type="ECO:0000313" key="3">
    <source>
        <dbReference type="EMBL" id="CAI8810680.1"/>
    </source>
</evidence>
<dbReference type="Pfam" id="PF01548">
    <property type="entry name" value="DEDD_Tnp_IS110"/>
    <property type="match status" value="1"/>
</dbReference>
<dbReference type="InterPro" id="IPR047650">
    <property type="entry name" value="Transpos_IS110"/>
</dbReference>
<protein>
    <submittedName>
        <fullName evidence="3">Transposase</fullName>
    </submittedName>
</protein>